<evidence type="ECO:0000313" key="2">
    <source>
        <dbReference type="EMBL" id="KHD84641.1"/>
    </source>
</evidence>
<keyword evidence="1" id="KW-0472">Membrane</keyword>
<comment type="caution">
    <text evidence="2">The sequence shown here is derived from an EMBL/GenBank/DDBJ whole genome shotgun (WGS) entry which is preliminary data.</text>
</comment>
<organism evidence="2 4">
    <name type="scientific">Heyndrickxia ginsengihumi</name>
    <dbReference type="NCBI Taxonomy" id="363870"/>
    <lineage>
        <taxon>Bacteria</taxon>
        <taxon>Bacillati</taxon>
        <taxon>Bacillota</taxon>
        <taxon>Bacilli</taxon>
        <taxon>Bacillales</taxon>
        <taxon>Bacillaceae</taxon>
        <taxon>Heyndrickxia</taxon>
    </lineage>
</organism>
<dbReference type="EMBL" id="JAAIWK010000026">
    <property type="protein sequence ID" value="NEY21108.1"/>
    <property type="molecule type" value="Genomic_DNA"/>
</dbReference>
<dbReference type="RefSeq" id="WP_035355500.1">
    <property type="nucleotide sequence ID" value="NZ_JAAIWK010000026.1"/>
</dbReference>
<dbReference type="PANTHER" id="PTHR35335:SF1">
    <property type="entry name" value="UPF0716 PROTEIN FXSA"/>
    <property type="match status" value="1"/>
</dbReference>
<feature type="transmembrane region" description="Helical" evidence="1">
    <location>
        <begin position="66"/>
        <end position="90"/>
    </location>
</feature>
<feature type="transmembrane region" description="Helical" evidence="1">
    <location>
        <begin position="28"/>
        <end position="45"/>
    </location>
</feature>
<accession>A0A0A6VAL7</accession>
<proteinExistence type="predicted"/>
<sequence length="127" mass="14666">MRYIMPIFIIVPVIEIALFIWSGRVFGFLPTILFMILSAIIGAYLTKRQGLTMIRNAQRQLSYGQIPGNTILDGICLLFGGICLMTPGFLTDTIGLLFLIPFTRKLLKPVVIKMIKQWFYHRQFKFY</sequence>
<name>A0A0A6VAL7_9BACI</name>
<dbReference type="NCBIfam" id="NF008528">
    <property type="entry name" value="PRK11463.1-2"/>
    <property type="match status" value="1"/>
</dbReference>
<evidence type="ECO:0000256" key="1">
    <source>
        <dbReference type="SAM" id="Phobius"/>
    </source>
</evidence>
<dbReference type="InterPro" id="IPR007313">
    <property type="entry name" value="FxsA"/>
</dbReference>
<reference evidence="2 4" key="1">
    <citation type="submission" date="2014-10" db="EMBL/GenBank/DDBJ databases">
        <title>Draft genome of phytase producing Bacillus ginsengihumi strain M2.11.</title>
        <authorList>
            <person name="Toymentseva A."/>
            <person name="Boulygina E.A."/>
            <person name="Kazakov S.V."/>
            <person name="Kayumov I."/>
            <person name="Suleimanova A.D."/>
            <person name="Mardanova A.M."/>
            <person name="Maria S.N."/>
            <person name="Sergey M.Y."/>
            <person name="Sharipova M.R."/>
        </authorList>
    </citation>
    <scope>NUCLEOTIDE SEQUENCE [LARGE SCALE GENOMIC DNA]</scope>
    <source>
        <strain evidence="2 4">M2.11</strain>
    </source>
</reference>
<keyword evidence="1" id="KW-0812">Transmembrane</keyword>
<dbReference type="AlphaFoldDB" id="A0A0A6VAL7"/>
<keyword evidence="5" id="KW-1185">Reference proteome</keyword>
<dbReference type="STRING" id="363870.NG54_14075"/>
<dbReference type="Pfam" id="PF04186">
    <property type="entry name" value="FxsA"/>
    <property type="match status" value="1"/>
</dbReference>
<keyword evidence="1" id="KW-1133">Transmembrane helix</keyword>
<dbReference type="OrthoDB" id="9792788at2"/>
<dbReference type="Proteomes" id="UP000476934">
    <property type="component" value="Unassembled WGS sequence"/>
</dbReference>
<evidence type="ECO:0000313" key="3">
    <source>
        <dbReference type="EMBL" id="NEY21108.1"/>
    </source>
</evidence>
<protein>
    <submittedName>
        <fullName evidence="2">Exlusion protein FxsA</fullName>
    </submittedName>
    <submittedName>
        <fullName evidence="3">Membrane protein FxsA</fullName>
    </submittedName>
</protein>
<reference evidence="3" key="2">
    <citation type="submission" date="2020-02" db="EMBL/GenBank/DDBJ databases">
        <authorList>
            <person name="Feng H."/>
        </authorList>
    </citation>
    <scope>NUCLEOTIDE SEQUENCE [LARGE SCALE GENOMIC DNA]</scope>
    <source>
        <strain evidence="3">Gsoil 114</strain>
    </source>
</reference>
<dbReference type="EMBL" id="JRUN01000048">
    <property type="protein sequence ID" value="KHD84641.1"/>
    <property type="molecule type" value="Genomic_DNA"/>
</dbReference>
<feature type="transmembrane region" description="Helical" evidence="1">
    <location>
        <begin position="5"/>
        <end position="22"/>
    </location>
</feature>
<evidence type="ECO:0000313" key="5">
    <source>
        <dbReference type="Proteomes" id="UP000476934"/>
    </source>
</evidence>
<dbReference type="PANTHER" id="PTHR35335">
    <property type="entry name" value="UPF0716 PROTEIN FXSA"/>
    <property type="match status" value="1"/>
</dbReference>
<evidence type="ECO:0000313" key="4">
    <source>
        <dbReference type="Proteomes" id="UP000030588"/>
    </source>
</evidence>
<dbReference type="Proteomes" id="UP000030588">
    <property type="component" value="Unassembled WGS sequence"/>
</dbReference>
<dbReference type="GO" id="GO:0016020">
    <property type="term" value="C:membrane"/>
    <property type="evidence" value="ECO:0007669"/>
    <property type="project" value="InterPro"/>
</dbReference>
<reference evidence="3 5" key="3">
    <citation type="submission" date="2020-03" db="EMBL/GenBank/DDBJ databases">
        <title>Bacillus aquiflavi sp. nov., isolated from yellow water of strong flavor Chinese baijiu in Yibin region of China.</title>
        <authorList>
            <person name="Xie J."/>
        </authorList>
    </citation>
    <scope>NUCLEOTIDE SEQUENCE [LARGE SCALE GENOMIC DNA]</scope>
    <source>
        <strain evidence="3 5">Gsoil 114</strain>
    </source>
</reference>
<gene>
    <name evidence="3" type="primary">fxsA</name>
    <name evidence="3" type="ORF">G4D61_14255</name>
    <name evidence="2" type="ORF">NG54_14075</name>
</gene>